<evidence type="ECO:0000256" key="6">
    <source>
        <dbReference type="ARBA" id="ARBA00022842"/>
    </source>
</evidence>
<gene>
    <name evidence="11" type="primary">fni</name>
    <name evidence="13" type="ORF">J2S17_002983</name>
</gene>
<proteinExistence type="inferred from homology"/>
<comment type="cofactor">
    <cofactor evidence="11">
        <name>NADPH</name>
        <dbReference type="ChEBI" id="CHEBI:57783"/>
    </cofactor>
</comment>
<keyword evidence="7 11" id="KW-0521">NADP</keyword>
<comment type="function">
    <text evidence="11">Involved in the biosynthesis of isoprenoids. Catalyzes the 1,3-allylic rearrangement of the homoallylic substrate isopentenyl (IPP) to its allylic isomer, dimethylallyl diphosphate (DMAPP).</text>
</comment>
<feature type="binding site" evidence="11">
    <location>
        <position position="93"/>
    </location>
    <ligand>
        <name>FMN</name>
        <dbReference type="ChEBI" id="CHEBI:58210"/>
    </ligand>
</feature>
<organism evidence="13 14">
    <name type="scientific">Cytobacillus purgationiresistens</name>
    <dbReference type="NCBI Taxonomy" id="863449"/>
    <lineage>
        <taxon>Bacteria</taxon>
        <taxon>Bacillati</taxon>
        <taxon>Bacillota</taxon>
        <taxon>Bacilli</taxon>
        <taxon>Bacillales</taxon>
        <taxon>Bacillaceae</taxon>
        <taxon>Cytobacillus</taxon>
    </lineage>
</organism>
<evidence type="ECO:0000256" key="10">
    <source>
        <dbReference type="ARBA" id="ARBA00025810"/>
    </source>
</evidence>
<evidence type="ECO:0000313" key="14">
    <source>
        <dbReference type="Proteomes" id="UP001238088"/>
    </source>
</evidence>
<dbReference type="Gene3D" id="3.20.20.70">
    <property type="entry name" value="Aldolase class I"/>
    <property type="match status" value="1"/>
</dbReference>
<keyword evidence="8 11" id="KW-0414">Isoprene biosynthesis</keyword>
<evidence type="ECO:0000256" key="8">
    <source>
        <dbReference type="ARBA" id="ARBA00023229"/>
    </source>
</evidence>
<dbReference type="GO" id="GO:0004452">
    <property type="term" value="F:isopentenyl-diphosphate delta-isomerase activity"/>
    <property type="evidence" value="ECO:0007669"/>
    <property type="project" value="UniProtKB-EC"/>
</dbReference>
<comment type="caution">
    <text evidence="11">Lacks conserved residue(s) required for the propagation of feature annotation.</text>
</comment>
<feature type="binding site" evidence="11">
    <location>
        <position position="122"/>
    </location>
    <ligand>
        <name>FMN</name>
        <dbReference type="ChEBI" id="CHEBI:58210"/>
    </ligand>
</feature>
<feature type="binding site" evidence="11">
    <location>
        <position position="214"/>
    </location>
    <ligand>
        <name>FMN</name>
        <dbReference type="ChEBI" id="CHEBI:58210"/>
    </ligand>
</feature>
<dbReference type="SUPFAM" id="SSF51395">
    <property type="entry name" value="FMN-linked oxidoreductases"/>
    <property type="match status" value="1"/>
</dbReference>
<name>A0ABU0AIL0_9BACI</name>
<reference evidence="13 14" key="1">
    <citation type="submission" date="2023-07" db="EMBL/GenBank/DDBJ databases">
        <title>Genomic Encyclopedia of Type Strains, Phase IV (KMG-IV): sequencing the most valuable type-strain genomes for metagenomic binning, comparative biology and taxonomic classification.</title>
        <authorList>
            <person name="Goeker M."/>
        </authorList>
    </citation>
    <scope>NUCLEOTIDE SEQUENCE [LARGE SCALE GENOMIC DNA]</scope>
    <source>
        <strain evidence="13 14">DSM 23494</strain>
    </source>
</reference>
<dbReference type="EMBL" id="JAUSUB010000012">
    <property type="protein sequence ID" value="MDQ0271096.1"/>
    <property type="molecule type" value="Genomic_DNA"/>
</dbReference>
<feature type="binding site" evidence="11">
    <location>
        <begin position="62"/>
        <end position="64"/>
    </location>
    <ligand>
        <name>FMN</name>
        <dbReference type="ChEBI" id="CHEBI:58210"/>
    </ligand>
</feature>
<feature type="domain" description="FMN-dependent dehydrogenase" evidence="12">
    <location>
        <begin position="164"/>
        <end position="324"/>
    </location>
</feature>
<dbReference type="HAMAP" id="MF_00354">
    <property type="entry name" value="Idi_2"/>
    <property type="match status" value="1"/>
</dbReference>
<evidence type="ECO:0000313" key="13">
    <source>
        <dbReference type="EMBL" id="MDQ0271096.1"/>
    </source>
</evidence>
<keyword evidence="5 11" id="KW-0479">Metal-binding</keyword>
<evidence type="ECO:0000256" key="11">
    <source>
        <dbReference type="HAMAP-Rule" id="MF_00354"/>
    </source>
</evidence>
<feature type="binding site" evidence="11">
    <location>
        <position position="153"/>
    </location>
    <ligand>
        <name>Mg(2+)</name>
        <dbReference type="ChEBI" id="CHEBI:18420"/>
    </ligand>
</feature>
<keyword evidence="6 11" id="KW-0460">Magnesium</keyword>
<dbReference type="EC" id="5.3.3.2" evidence="11"/>
<comment type="subcellular location">
    <subcellularLocation>
        <location evidence="11">Cytoplasm</location>
    </subcellularLocation>
</comment>
<dbReference type="CDD" id="cd02811">
    <property type="entry name" value="IDI-2_FMN"/>
    <property type="match status" value="1"/>
</dbReference>
<comment type="subunit">
    <text evidence="10 11">Homooctamer. Dimer of tetramers.</text>
</comment>
<feature type="binding site" evidence="11">
    <location>
        <begin position="280"/>
        <end position="281"/>
    </location>
    <ligand>
        <name>FMN</name>
        <dbReference type="ChEBI" id="CHEBI:58210"/>
    </ligand>
</feature>
<evidence type="ECO:0000256" key="4">
    <source>
        <dbReference type="ARBA" id="ARBA00022643"/>
    </source>
</evidence>
<protein>
    <recommendedName>
        <fullName evidence="11">Isopentenyl-diphosphate delta-isomerase</fullName>
        <shortName evidence="11">IPP isomerase</shortName>
        <ecNumber evidence="11">5.3.3.2</ecNumber>
    </recommendedName>
    <alternativeName>
        <fullName evidence="11">Isopentenyl diphosphate:dimethylallyl diphosphate isomerase</fullName>
    </alternativeName>
    <alternativeName>
        <fullName evidence="11">Isopentenyl pyrophosphate isomerase</fullName>
    </alternativeName>
    <alternativeName>
        <fullName evidence="11">Type 2 isopentenyl diphosphate isomerase</fullName>
        <shortName evidence="11">IDI-2</shortName>
    </alternativeName>
</protein>
<keyword evidence="4 11" id="KW-0288">FMN</keyword>
<evidence type="ECO:0000256" key="9">
    <source>
        <dbReference type="ARBA" id="ARBA00023235"/>
    </source>
</evidence>
<dbReference type="InterPro" id="IPR013785">
    <property type="entry name" value="Aldolase_TIM"/>
</dbReference>
<feature type="binding site" evidence="11">
    <location>
        <position position="184"/>
    </location>
    <ligand>
        <name>FMN</name>
        <dbReference type="ChEBI" id="CHEBI:58210"/>
    </ligand>
</feature>
<feature type="binding site" evidence="11">
    <location>
        <position position="152"/>
    </location>
    <ligand>
        <name>substrate</name>
    </ligand>
</feature>
<dbReference type="Proteomes" id="UP001238088">
    <property type="component" value="Unassembled WGS sequence"/>
</dbReference>
<comment type="catalytic activity">
    <reaction evidence="11">
        <text>isopentenyl diphosphate = dimethylallyl diphosphate</text>
        <dbReference type="Rhea" id="RHEA:23284"/>
        <dbReference type="ChEBI" id="CHEBI:57623"/>
        <dbReference type="ChEBI" id="CHEBI:128769"/>
        <dbReference type="EC" id="5.3.3.2"/>
    </reaction>
</comment>
<feature type="binding site" evidence="11">
    <location>
        <begin position="259"/>
        <end position="261"/>
    </location>
    <ligand>
        <name>FMN</name>
        <dbReference type="ChEBI" id="CHEBI:58210"/>
    </ligand>
</feature>
<dbReference type="Pfam" id="PF01070">
    <property type="entry name" value="FMN_dh"/>
    <property type="match status" value="1"/>
</dbReference>
<comment type="cofactor">
    <cofactor evidence="11">
        <name>Mg(2+)</name>
        <dbReference type="ChEBI" id="CHEBI:18420"/>
    </cofactor>
</comment>
<dbReference type="InterPro" id="IPR000262">
    <property type="entry name" value="FMN-dep_DH"/>
</dbReference>
<dbReference type="RefSeq" id="WP_307476037.1">
    <property type="nucleotide sequence ID" value="NZ_JAUSUB010000012.1"/>
</dbReference>
<dbReference type="PANTHER" id="PTHR43665">
    <property type="entry name" value="ISOPENTENYL-DIPHOSPHATE DELTA-ISOMERASE"/>
    <property type="match status" value="1"/>
</dbReference>
<evidence type="ECO:0000256" key="1">
    <source>
        <dbReference type="ARBA" id="ARBA00001917"/>
    </source>
</evidence>
<comment type="caution">
    <text evidence="13">The sequence shown here is derived from an EMBL/GenBank/DDBJ whole genome shotgun (WGS) entry which is preliminary data.</text>
</comment>
<feature type="binding site" evidence="11">
    <location>
        <begin position="6"/>
        <end position="7"/>
    </location>
    <ligand>
        <name>substrate</name>
    </ligand>
</feature>
<dbReference type="PIRSF" id="PIRSF003314">
    <property type="entry name" value="IPP_isomerase"/>
    <property type="match status" value="1"/>
</dbReference>
<evidence type="ECO:0000259" key="12">
    <source>
        <dbReference type="Pfam" id="PF01070"/>
    </source>
</evidence>
<keyword evidence="14" id="KW-1185">Reference proteome</keyword>
<comment type="cofactor">
    <cofactor evidence="1 11">
        <name>FMN</name>
        <dbReference type="ChEBI" id="CHEBI:58210"/>
    </cofactor>
</comment>
<evidence type="ECO:0000256" key="5">
    <source>
        <dbReference type="ARBA" id="ARBA00022723"/>
    </source>
</evidence>
<dbReference type="SMART" id="SM01240">
    <property type="entry name" value="IMPDH"/>
    <property type="match status" value="1"/>
</dbReference>
<evidence type="ECO:0000256" key="3">
    <source>
        <dbReference type="ARBA" id="ARBA00022630"/>
    </source>
</evidence>
<comment type="similarity">
    <text evidence="11">Belongs to the IPP isomerase type 2 family.</text>
</comment>
<keyword evidence="3 11" id="KW-0285">Flavoprotein</keyword>
<evidence type="ECO:0000256" key="7">
    <source>
        <dbReference type="ARBA" id="ARBA00022857"/>
    </source>
</evidence>
<sequence length="352" mass="38536">MSRSKRKWDHIQYALATGQRMQNGFDCISFVHQSLPNTAVAEIDLHTKIGELTCSSPIFINAMTGGGGQKTIDINRNLARAAKETGIPVAVGSQMAALKDSAERATYQVVRKENPKGLIFANLGSEATLEQARAAVDMVEANALQIHLNVVQELTMPEGDRDFRAALQRIEKITQSLEVPIIVKEVGFGMSNEAVSALRSAGVSIIDVGGFGGTNFSRIENERRERLLSFFDEWGIPTATSIIEARTNNESLSILASGGIRSSLEIAKAIALGADSVGMAGYFLKVLIEEGYEALLEEIHYIHDELIFIMTALGAQNISQLKKAPLIISGEVHHWLNERNINTSEFSRRKIK</sequence>
<dbReference type="PANTHER" id="PTHR43665:SF1">
    <property type="entry name" value="ISOPENTENYL-DIPHOSPHATE DELTA-ISOMERASE"/>
    <property type="match status" value="1"/>
</dbReference>
<evidence type="ECO:0000256" key="2">
    <source>
        <dbReference type="ARBA" id="ARBA00022490"/>
    </source>
</evidence>
<keyword evidence="2 11" id="KW-0963">Cytoplasm</keyword>
<keyword evidence="9 11" id="KW-0413">Isomerase</keyword>
<dbReference type="InterPro" id="IPR011179">
    <property type="entry name" value="IPdP_isomerase"/>
</dbReference>
<accession>A0ABU0AIL0</accession>
<dbReference type="NCBIfam" id="TIGR02151">
    <property type="entry name" value="IPP_isom_2"/>
    <property type="match status" value="1"/>
</dbReference>